<evidence type="ECO:0000256" key="4">
    <source>
        <dbReference type="ARBA" id="ARBA00022555"/>
    </source>
</evidence>
<keyword evidence="9 19" id="KW-0784">Thiamine biosynthesis</keyword>
<comment type="catalytic activity">
    <reaction evidence="10 19">
        <text>[ThiI sulfur-carrier protein]-S-sulfanyl-L-cysteine + a uridine in tRNA + 2 reduced [2Fe-2S]-[ferredoxin] + ATP + H(+) = [ThiI sulfur-carrier protein]-L-cysteine + a 4-thiouridine in tRNA + 2 oxidized [2Fe-2S]-[ferredoxin] + AMP + diphosphate</text>
        <dbReference type="Rhea" id="RHEA:24176"/>
        <dbReference type="Rhea" id="RHEA-COMP:10000"/>
        <dbReference type="Rhea" id="RHEA-COMP:10001"/>
        <dbReference type="Rhea" id="RHEA-COMP:13337"/>
        <dbReference type="Rhea" id="RHEA-COMP:13338"/>
        <dbReference type="Rhea" id="RHEA-COMP:13339"/>
        <dbReference type="Rhea" id="RHEA-COMP:13340"/>
        <dbReference type="ChEBI" id="CHEBI:15378"/>
        <dbReference type="ChEBI" id="CHEBI:29950"/>
        <dbReference type="ChEBI" id="CHEBI:30616"/>
        <dbReference type="ChEBI" id="CHEBI:33019"/>
        <dbReference type="ChEBI" id="CHEBI:33737"/>
        <dbReference type="ChEBI" id="CHEBI:33738"/>
        <dbReference type="ChEBI" id="CHEBI:61963"/>
        <dbReference type="ChEBI" id="CHEBI:65315"/>
        <dbReference type="ChEBI" id="CHEBI:136798"/>
        <dbReference type="ChEBI" id="CHEBI:456215"/>
        <dbReference type="EC" id="2.8.1.4"/>
    </reaction>
</comment>
<keyword evidence="8 19" id="KW-0694">RNA-binding</keyword>
<dbReference type="InterPro" id="IPR014729">
    <property type="entry name" value="Rossmann-like_a/b/a_fold"/>
</dbReference>
<dbReference type="HAMAP" id="MF_00021">
    <property type="entry name" value="ThiI"/>
    <property type="match status" value="1"/>
</dbReference>
<evidence type="ECO:0000256" key="3">
    <source>
        <dbReference type="ARBA" id="ARBA00022490"/>
    </source>
</evidence>
<evidence type="ECO:0000256" key="13">
    <source>
        <dbReference type="ARBA" id="ARBA00061472"/>
    </source>
</evidence>
<comment type="subcellular location">
    <subcellularLocation>
        <location evidence="1 19">Cytoplasm</location>
    </subcellularLocation>
</comment>
<dbReference type="Gene3D" id="3.30.2130.30">
    <property type="match status" value="1"/>
</dbReference>
<comment type="pathway">
    <text evidence="2 19">Cofactor biosynthesis; thiamine diphosphate biosynthesis.</text>
</comment>
<evidence type="ECO:0000256" key="10">
    <source>
        <dbReference type="ARBA" id="ARBA00050570"/>
    </source>
</evidence>
<dbReference type="EC" id="2.8.1.4" evidence="14 19"/>
<evidence type="ECO:0000256" key="1">
    <source>
        <dbReference type="ARBA" id="ARBA00004496"/>
    </source>
</evidence>
<evidence type="ECO:0000256" key="11">
    <source>
        <dbReference type="ARBA" id="ARBA00052330"/>
    </source>
</evidence>
<dbReference type="GO" id="GO:0004810">
    <property type="term" value="F:CCA tRNA nucleotidyltransferase activity"/>
    <property type="evidence" value="ECO:0007669"/>
    <property type="project" value="InterPro"/>
</dbReference>
<gene>
    <name evidence="19 21" type="primary">thiI</name>
    <name evidence="21" type="ORF">IAB73_02440</name>
</gene>
<evidence type="ECO:0000256" key="14">
    <source>
        <dbReference type="ARBA" id="ARBA00066827"/>
    </source>
</evidence>
<dbReference type="Proteomes" id="UP000886887">
    <property type="component" value="Unassembled WGS sequence"/>
</dbReference>
<dbReference type="GO" id="GO:0005829">
    <property type="term" value="C:cytosol"/>
    <property type="evidence" value="ECO:0007669"/>
    <property type="project" value="TreeGrafter"/>
</dbReference>
<dbReference type="InterPro" id="IPR050102">
    <property type="entry name" value="tRNA_sulfurtransferase_ThiI"/>
</dbReference>
<dbReference type="Pfam" id="PF02568">
    <property type="entry name" value="ThiI"/>
    <property type="match status" value="1"/>
</dbReference>
<feature type="binding site" evidence="19">
    <location>
        <position position="290"/>
    </location>
    <ligand>
        <name>ATP</name>
        <dbReference type="ChEBI" id="CHEBI:30616"/>
    </ligand>
</feature>
<evidence type="ECO:0000256" key="5">
    <source>
        <dbReference type="ARBA" id="ARBA00022679"/>
    </source>
</evidence>
<dbReference type="InterPro" id="IPR004114">
    <property type="entry name" value="THUMP_dom"/>
</dbReference>
<dbReference type="NCBIfam" id="TIGR00342">
    <property type="entry name" value="tRNA uracil 4-sulfurtransferase ThiI"/>
    <property type="match status" value="1"/>
</dbReference>
<dbReference type="GO" id="GO:0009229">
    <property type="term" value="P:thiamine diphosphate biosynthetic process"/>
    <property type="evidence" value="ECO:0007669"/>
    <property type="project" value="UniProtKB-UniRule"/>
</dbReference>
<evidence type="ECO:0000256" key="9">
    <source>
        <dbReference type="ARBA" id="ARBA00022977"/>
    </source>
</evidence>
<comment type="catalytic activity">
    <reaction evidence="11 19">
        <text>[ThiS sulfur-carrier protein]-C-terminal Gly-Gly-AMP + S-sulfanyl-L-cysteinyl-[cysteine desulfurase] + AH2 = [ThiS sulfur-carrier protein]-C-terminal-Gly-aminoethanethioate + L-cysteinyl-[cysteine desulfurase] + A + AMP + 2 H(+)</text>
        <dbReference type="Rhea" id="RHEA:43340"/>
        <dbReference type="Rhea" id="RHEA-COMP:12157"/>
        <dbReference type="Rhea" id="RHEA-COMP:12158"/>
        <dbReference type="Rhea" id="RHEA-COMP:12910"/>
        <dbReference type="Rhea" id="RHEA-COMP:19908"/>
        <dbReference type="ChEBI" id="CHEBI:13193"/>
        <dbReference type="ChEBI" id="CHEBI:15378"/>
        <dbReference type="ChEBI" id="CHEBI:17499"/>
        <dbReference type="ChEBI" id="CHEBI:29950"/>
        <dbReference type="ChEBI" id="CHEBI:61963"/>
        <dbReference type="ChEBI" id="CHEBI:90618"/>
        <dbReference type="ChEBI" id="CHEBI:232372"/>
        <dbReference type="ChEBI" id="CHEBI:456215"/>
    </reaction>
</comment>
<evidence type="ECO:0000313" key="22">
    <source>
        <dbReference type="Proteomes" id="UP000886887"/>
    </source>
</evidence>
<dbReference type="SMART" id="SM00981">
    <property type="entry name" value="THUMP"/>
    <property type="match status" value="1"/>
</dbReference>
<dbReference type="PANTHER" id="PTHR43209">
    <property type="entry name" value="TRNA SULFURTRANSFERASE"/>
    <property type="match status" value="1"/>
</dbReference>
<keyword evidence="3 19" id="KW-0963">Cytoplasm</keyword>
<dbReference type="InterPro" id="IPR020536">
    <property type="entry name" value="ThiI_AANH"/>
</dbReference>
<evidence type="ECO:0000256" key="12">
    <source>
        <dbReference type="ARBA" id="ARBA00058382"/>
    </source>
</evidence>
<dbReference type="GO" id="GO:0009228">
    <property type="term" value="P:thiamine biosynthetic process"/>
    <property type="evidence" value="ECO:0007669"/>
    <property type="project" value="UniProtKB-KW"/>
</dbReference>
<comment type="function">
    <text evidence="12 19">Catalyzes the ATP-dependent transfer of a sulfur to tRNA to produce 4-thiouridine in position 8 of tRNAs, which functions as a near-UV photosensor. Also catalyzes the transfer of sulfur to the sulfur carrier protein ThiS, forming ThiS-thiocarboxylate. This is a step in the synthesis of thiazole, in the thiamine biosynthesis pathway. The sulfur is donated as persulfide by IscS.</text>
</comment>
<dbReference type="InterPro" id="IPR049962">
    <property type="entry name" value="THUMP_ThiI"/>
</dbReference>
<dbReference type="PANTHER" id="PTHR43209:SF1">
    <property type="entry name" value="TRNA SULFURTRANSFERASE"/>
    <property type="match status" value="1"/>
</dbReference>
<reference evidence="21" key="2">
    <citation type="journal article" date="2021" name="PeerJ">
        <title>Extensive microbial diversity within the chicken gut microbiome revealed by metagenomics and culture.</title>
        <authorList>
            <person name="Gilroy R."/>
            <person name="Ravi A."/>
            <person name="Getino M."/>
            <person name="Pursley I."/>
            <person name="Horton D.L."/>
            <person name="Alikhan N.F."/>
            <person name="Baker D."/>
            <person name="Gharbi K."/>
            <person name="Hall N."/>
            <person name="Watson M."/>
            <person name="Adriaenssens E.M."/>
            <person name="Foster-Nyarko E."/>
            <person name="Jarju S."/>
            <person name="Secka A."/>
            <person name="Antonio M."/>
            <person name="Oren A."/>
            <person name="Chaudhuri R.R."/>
            <person name="La Ragione R."/>
            <person name="Hildebrand F."/>
            <person name="Pallen M.J."/>
        </authorList>
    </citation>
    <scope>NUCLEOTIDE SEQUENCE</scope>
    <source>
        <strain evidence="21">ChiSxjej2B14-6234</strain>
    </source>
</reference>
<evidence type="ECO:0000256" key="19">
    <source>
        <dbReference type="HAMAP-Rule" id="MF_00021"/>
    </source>
</evidence>
<evidence type="ECO:0000256" key="8">
    <source>
        <dbReference type="ARBA" id="ARBA00022884"/>
    </source>
</evidence>
<dbReference type="CDD" id="cd11716">
    <property type="entry name" value="THUMP_ThiI"/>
    <property type="match status" value="1"/>
</dbReference>
<accession>A0A9D0ZAN9</accession>
<dbReference type="SUPFAM" id="SSF52402">
    <property type="entry name" value="Adenine nucleotide alpha hydrolases-like"/>
    <property type="match status" value="1"/>
</dbReference>
<evidence type="ECO:0000259" key="20">
    <source>
        <dbReference type="PROSITE" id="PS51165"/>
    </source>
</evidence>
<dbReference type="AlphaFoldDB" id="A0A9D0ZAN9"/>
<evidence type="ECO:0000256" key="6">
    <source>
        <dbReference type="ARBA" id="ARBA00022741"/>
    </source>
</evidence>
<dbReference type="Pfam" id="PF22025">
    <property type="entry name" value="ThiI_fer"/>
    <property type="match status" value="1"/>
</dbReference>
<keyword evidence="7 19" id="KW-0067">ATP-binding</keyword>
<dbReference type="InterPro" id="IPR049961">
    <property type="entry name" value="ThiI_N"/>
</dbReference>
<dbReference type="GO" id="GO:0000049">
    <property type="term" value="F:tRNA binding"/>
    <property type="evidence" value="ECO:0007669"/>
    <property type="project" value="UniProtKB-UniRule"/>
</dbReference>
<sequence length="383" mass="43077">MRELLLVRYGEVHLKGQNRPYFLRTLVNAVRRAVREIGGNVWISDSRIFVSDAQDMDECIRRVTKVFGVHSVCPAIEMEKNDFDAVCAQAVQMMRPLSGTFKVNARRSDKHYPIDSPEINRRVGERVLEALPGLRVDVHSPDHVLSVEIRDKAYLYVRCIPAVNGMPLGTNGRACLLLSGGIDSPVAGFMIAKRGVEICCVHYHSFPYTSERAKEKVVELARILSEYCGKIRLYVVPFTQIQMEIHQKCPDHYTTLIMRRFMMRIAERVARMDGAQALITGESVGQVASQTMEALVCTDEVVGMPVFRPCIGFDKIEIVERAEQIGTYETSSLPYEDCCTIFTPRHPTTHPKPELIRKAEEALDVSALTDAALQGMECIEVGE</sequence>
<dbReference type="InterPro" id="IPR003720">
    <property type="entry name" value="tRNA_STrfase"/>
</dbReference>
<evidence type="ECO:0000256" key="16">
    <source>
        <dbReference type="ARBA" id="ARBA00075337"/>
    </source>
</evidence>
<evidence type="ECO:0000256" key="17">
    <source>
        <dbReference type="ARBA" id="ARBA00077849"/>
    </source>
</evidence>
<dbReference type="PROSITE" id="PS51165">
    <property type="entry name" value="THUMP"/>
    <property type="match status" value="1"/>
</dbReference>
<evidence type="ECO:0000256" key="2">
    <source>
        <dbReference type="ARBA" id="ARBA00004948"/>
    </source>
</evidence>
<evidence type="ECO:0000313" key="21">
    <source>
        <dbReference type="EMBL" id="HIQ71055.1"/>
    </source>
</evidence>
<dbReference type="GO" id="GO:0002937">
    <property type="term" value="P:tRNA 4-thiouridine biosynthesis"/>
    <property type="evidence" value="ECO:0007669"/>
    <property type="project" value="TreeGrafter"/>
</dbReference>
<keyword evidence="4 19" id="KW-0820">tRNA-binding</keyword>
<organism evidence="21 22">
    <name type="scientific">Candidatus Onthenecus intestinigallinarum</name>
    <dbReference type="NCBI Taxonomy" id="2840875"/>
    <lineage>
        <taxon>Bacteria</taxon>
        <taxon>Bacillati</taxon>
        <taxon>Bacillota</taxon>
        <taxon>Clostridia</taxon>
        <taxon>Eubacteriales</taxon>
        <taxon>Candidatus Onthenecus</taxon>
    </lineage>
</organism>
<protein>
    <recommendedName>
        <fullName evidence="15 19">Probable tRNA sulfurtransferase</fullName>
        <ecNumber evidence="14 19">2.8.1.4</ecNumber>
    </recommendedName>
    <alternativeName>
        <fullName evidence="16 19">Sulfur carrier protein ThiS sulfurtransferase</fullName>
    </alternativeName>
    <alternativeName>
        <fullName evidence="17 19">Thiamine biosynthesis protein ThiI</fullName>
    </alternativeName>
    <alternativeName>
        <fullName evidence="18 19">tRNA 4-thiouridine synthase</fullName>
    </alternativeName>
</protein>
<keyword evidence="6 19" id="KW-0547">Nucleotide-binding</keyword>
<evidence type="ECO:0000256" key="18">
    <source>
        <dbReference type="ARBA" id="ARBA00080570"/>
    </source>
</evidence>
<dbReference type="EMBL" id="DVFJ01000006">
    <property type="protein sequence ID" value="HIQ71055.1"/>
    <property type="molecule type" value="Genomic_DNA"/>
</dbReference>
<comment type="caution">
    <text evidence="21">The sequence shown here is derived from an EMBL/GenBank/DDBJ whole genome shotgun (WGS) entry which is preliminary data.</text>
</comment>
<dbReference type="Gene3D" id="3.40.50.620">
    <property type="entry name" value="HUPs"/>
    <property type="match status" value="1"/>
</dbReference>
<reference evidence="21" key="1">
    <citation type="submission" date="2020-10" db="EMBL/GenBank/DDBJ databases">
        <authorList>
            <person name="Gilroy R."/>
        </authorList>
    </citation>
    <scope>NUCLEOTIDE SEQUENCE</scope>
    <source>
        <strain evidence="21">ChiSxjej2B14-6234</strain>
    </source>
</reference>
<keyword evidence="5 19" id="KW-0808">Transferase</keyword>
<dbReference type="CDD" id="cd01712">
    <property type="entry name" value="PPase_ThiI"/>
    <property type="match status" value="1"/>
</dbReference>
<feature type="binding site" evidence="19">
    <location>
        <position position="259"/>
    </location>
    <ligand>
        <name>ATP</name>
        <dbReference type="ChEBI" id="CHEBI:30616"/>
    </ligand>
</feature>
<dbReference type="GO" id="GO:0052837">
    <property type="term" value="P:thiazole biosynthetic process"/>
    <property type="evidence" value="ECO:0007669"/>
    <property type="project" value="TreeGrafter"/>
</dbReference>
<dbReference type="FunFam" id="3.40.50.620:FF:000053">
    <property type="entry name" value="Probable tRNA sulfurtransferase"/>
    <property type="match status" value="1"/>
</dbReference>
<feature type="binding site" evidence="19">
    <location>
        <position position="281"/>
    </location>
    <ligand>
        <name>ATP</name>
        <dbReference type="ChEBI" id="CHEBI:30616"/>
    </ligand>
</feature>
<dbReference type="SUPFAM" id="SSF143437">
    <property type="entry name" value="THUMP domain-like"/>
    <property type="match status" value="1"/>
</dbReference>
<dbReference type="GO" id="GO:0140741">
    <property type="term" value="F:tRNA-uracil-4 sulfurtransferase activity"/>
    <property type="evidence" value="ECO:0007669"/>
    <property type="project" value="UniProtKB-EC"/>
</dbReference>
<evidence type="ECO:0000256" key="15">
    <source>
        <dbReference type="ARBA" id="ARBA00071867"/>
    </source>
</evidence>
<feature type="binding site" evidence="19">
    <location>
        <begin position="202"/>
        <end position="203"/>
    </location>
    <ligand>
        <name>ATP</name>
        <dbReference type="ChEBI" id="CHEBI:30616"/>
    </ligand>
</feature>
<dbReference type="GO" id="GO:0005524">
    <property type="term" value="F:ATP binding"/>
    <property type="evidence" value="ECO:0007669"/>
    <property type="project" value="UniProtKB-UniRule"/>
</dbReference>
<feature type="domain" description="THUMP" evidence="20">
    <location>
        <begin position="57"/>
        <end position="161"/>
    </location>
</feature>
<comment type="similarity">
    <text evidence="13 19">Belongs to the ThiI family.</text>
</comment>
<dbReference type="Pfam" id="PF02926">
    <property type="entry name" value="THUMP"/>
    <property type="match status" value="1"/>
</dbReference>
<dbReference type="InterPro" id="IPR054173">
    <property type="entry name" value="ThiI_fer"/>
</dbReference>
<evidence type="ECO:0000256" key="7">
    <source>
        <dbReference type="ARBA" id="ARBA00022840"/>
    </source>
</evidence>
<proteinExistence type="inferred from homology"/>
<name>A0A9D0ZAN9_9FIRM</name>
<feature type="binding site" evidence="19">
    <location>
        <begin position="177"/>
        <end position="178"/>
    </location>
    <ligand>
        <name>ATP</name>
        <dbReference type="ChEBI" id="CHEBI:30616"/>
    </ligand>
</feature>